<name>A0A3M8WNK7_9ACTN</name>
<protein>
    <submittedName>
        <fullName evidence="1">Uncharacterized protein</fullName>
    </submittedName>
</protein>
<proteinExistence type="predicted"/>
<dbReference type="AlphaFoldDB" id="A0A3M8WNK7"/>
<accession>A0A3M8WNK7</accession>
<evidence type="ECO:0000313" key="1">
    <source>
        <dbReference type="EMBL" id="RNG30341.1"/>
    </source>
</evidence>
<evidence type="ECO:0000313" key="2">
    <source>
        <dbReference type="Proteomes" id="UP000275401"/>
    </source>
</evidence>
<keyword evidence="2" id="KW-1185">Reference proteome</keyword>
<gene>
    <name evidence="1" type="ORF">EEJ42_10890</name>
</gene>
<sequence>MTPEAADWVLSHIGFTLAVYAVLRTPRPATDADEFTALNVDDNRHLLGAPDPDQDTGIRKALSALAERRRADARQVEHNRVHILGRDPVPPICIGHTAPDTYIVHVRCSCPQVEGLAAHFEHVSQAAADWLDEIPTTPWKFCPTSPTRVTGPSGSGRLTRTLRNAEGAAVVELQHADGHREAVALAEVSDLD</sequence>
<dbReference type="Proteomes" id="UP000275401">
    <property type="component" value="Unassembled WGS sequence"/>
</dbReference>
<comment type="caution">
    <text evidence="1">The sequence shown here is derived from an EMBL/GenBank/DDBJ whole genome shotgun (WGS) entry which is preliminary data.</text>
</comment>
<dbReference type="EMBL" id="RIBZ01000146">
    <property type="protein sequence ID" value="RNG30341.1"/>
    <property type="molecule type" value="Genomic_DNA"/>
</dbReference>
<reference evidence="1 2" key="1">
    <citation type="submission" date="2018-11" db="EMBL/GenBank/DDBJ databases">
        <title>The Potential of Streptomyces as Biocontrol Agents against the Tomato grey mould, Botrytis cinerea (Gray mold) Frontiers in Microbiology.</title>
        <authorList>
            <person name="Li D."/>
        </authorList>
    </citation>
    <scope>NUCLEOTIDE SEQUENCE [LARGE SCALE GENOMIC DNA]</scope>
    <source>
        <strain evidence="1 2">NEAU-LD23</strain>
    </source>
</reference>
<organism evidence="1 2">
    <name type="scientific">Streptomyces botrytidirepellens</name>
    <dbReference type="NCBI Taxonomy" id="2486417"/>
    <lineage>
        <taxon>Bacteria</taxon>
        <taxon>Bacillati</taxon>
        <taxon>Actinomycetota</taxon>
        <taxon>Actinomycetes</taxon>
        <taxon>Kitasatosporales</taxon>
        <taxon>Streptomycetaceae</taxon>
        <taxon>Streptomyces</taxon>
    </lineage>
</organism>
<dbReference type="RefSeq" id="WP_123099750.1">
    <property type="nucleotide sequence ID" value="NZ_RIBZ01000146.1"/>
</dbReference>